<dbReference type="EMBL" id="AP018738">
    <property type="protein sequence ID" value="BBE51980.1"/>
    <property type="molecule type" value="Genomic_DNA"/>
</dbReference>
<dbReference type="KEGG" id="fam:OYT1_ch2467"/>
<proteinExistence type="predicted"/>
<accession>A0A2Z6GEU5</accession>
<protein>
    <submittedName>
        <fullName evidence="1">Uncharacterized protein</fullName>
    </submittedName>
</protein>
<dbReference type="Proteomes" id="UP000033070">
    <property type="component" value="Chromosome"/>
</dbReference>
<keyword evidence="2" id="KW-1185">Reference proteome</keyword>
<reference evidence="1 2" key="1">
    <citation type="submission" date="2018-06" db="EMBL/GenBank/DDBJ databases">
        <title>OYT1 Genome Sequencing.</title>
        <authorList>
            <person name="Kato S."/>
            <person name="Itoh T."/>
            <person name="Ohkuma M."/>
        </authorList>
    </citation>
    <scope>NUCLEOTIDE SEQUENCE [LARGE SCALE GENOMIC DNA]</scope>
    <source>
        <strain evidence="1 2">OYT1</strain>
    </source>
</reference>
<dbReference type="AlphaFoldDB" id="A0A2Z6GEU5"/>
<organism evidence="1 2">
    <name type="scientific">Ferriphaselus amnicola</name>
    <dbReference type="NCBI Taxonomy" id="1188319"/>
    <lineage>
        <taxon>Bacteria</taxon>
        <taxon>Pseudomonadati</taxon>
        <taxon>Pseudomonadota</taxon>
        <taxon>Betaproteobacteria</taxon>
        <taxon>Nitrosomonadales</taxon>
        <taxon>Gallionellaceae</taxon>
        <taxon>Ferriphaselus</taxon>
    </lineage>
</organism>
<name>A0A2Z6GEU5_9PROT</name>
<evidence type="ECO:0000313" key="1">
    <source>
        <dbReference type="EMBL" id="BBE51980.1"/>
    </source>
</evidence>
<evidence type="ECO:0000313" key="2">
    <source>
        <dbReference type="Proteomes" id="UP000033070"/>
    </source>
</evidence>
<sequence>MADAILTTLGRTYEVKVVRSIEQAVVECLGASLDLIIMGIKPSQQEIAKVRCSAGLTPFLLLDAPHDLMLSQLEERLDMPVTAVKLMSSVERLIQWLKDAQRDLIYAAQS</sequence>
<gene>
    <name evidence="1" type="ORF">OYT1_ch2467</name>
</gene>